<dbReference type="AlphaFoldDB" id="C1HBI2"/>
<feature type="region of interest" description="Disordered" evidence="1">
    <location>
        <begin position="58"/>
        <end position="129"/>
    </location>
</feature>
<dbReference type="Proteomes" id="UP000002059">
    <property type="component" value="Partially assembled WGS sequence"/>
</dbReference>
<dbReference type="STRING" id="502779.C1HBI2"/>
<evidence type="ECO:0000256" key="1">
    <source>
        <dbReference type="SAM" id="MobiDB-lite"/>
    </source>
</evidence>
<name>C1HBI2_PARBA</name>
<accession>C1HBI2</accession>
<dbReference type="KEGG" id="pbl:PAAG_08123"/>
<dbReference type="GeneID" id="9093235"/>
<evidence type="ECO:0000313" key="2">
    <source>
        <dbReference type="EMBL" id="EEH37705.2"/>
    </source>
</evidence>
<evidence type="ECO:0000313" key="3">
    <source>
        <dbReference type="Proteomes" id="UP000002059"/>
    </source>
</evidence>
<dbReference type="VEuPathDB" id="FungiDB:PAAG_08123"/>
<keyword evidence="3" id="KW-1185">Reference proteome</keyword>
<dbReference type="HOGENOM" id="CLU_152656_0_0_1"/>
<dbReference type="EMBL" id="KN294020">
    <property type="protein sequence ID" value="EEH37705.2"/>
    <property type="molecule type" value="Genomic_DNA"/>
</dbReference>
<sequence length="129" mass="14234">MPMTWDAPTDAKLLRGILKYAKLGKKAHEELAAYMGLECTAIAIKRRIEKLQSFGFKNQLGTSSVSPPSPNGKFNTSPNHTSTNGASGSSVKGTRKRKLTVINDDKDEDEFHNSPSKKIKSEKWGKNEL</sequence>
<reference evidence="2 3" key="1">
    <citation type="journal article" date="2011" name="PLoS Genet.">
        <title>Comparative genomic analysis of human fungal pathogens causing paracoccidioidomycosis.</title>
        <authorList>
            <person name="Desjardins C.A."/>
            <person name="Champion M.D."/>
            <person name="Holder J.W."/>
            <person name="Muszewska A."/>
            <person name="Goldberg J."/>
            <person name="Bailao A.M."/>
            <person name="Brigido M.M."/>
            <person name="Ferreira M.E."/>
            <person name="Garcia A.M."/>
            <person name="Grynberg M."/>
            <person name="Gujja S."/>
            <person name="Heiman D.I."/>
            <person name="Henn M.R."/>
            <person name="Kodira C.D."/>
            <person name="Leon-Narvaez H."/>
            <person name="Longo L.V."/>
            <person name="Ma L.J."/>
            <person name="Malavazi I."/>
            <person name="Matsuo A.L."/>
            <person name="Morais F.V."/>
            <person name="Pereira M."/>
            <person name="Rodriguez-Brito S."/>
            <person name="Sakthikumar S."/>
            <person name="Salem-Izacc S.M."/>
            <person name="Sykes S.M."/>
            <person name="Teixeira M.M."/>
            <person name="Vallejo M.C."/>
            <person name="Walter M.E."/>
            <person name="Yandava C."/>
            <person name="Young S."/>
            <person name="Zeng Q."/>
            <person name="Zucker J."/>
            <person name="Felipe M.S."/>
            <person name="Goldman G.H."/>
            <person name="Haas B.J."/>
            <person name="McEwen J.G."/>
            <person name="Nino-Vega G."/>
            <person name="Puccia R."/>
            <person name="San-Blas G."/>
            <person name="Soares C.M."/>
            <person name="Birren B.W."/>
            <person name="Cuomo C.A."/>
        </authorList>
    </citation>
    <scope>NUCLEOTIDE SEQUENCE [LARGE SCALE GENOMIC DNA]</scope>
    <source>
        <strain evidence="3">ATCC MYA-826 / Pb01</strain>
    </source>
</reference>
<dbReference type="eggNOG" id="ENOG502RNZ2">
    <property type="taxonomic scope" value="Eukaryota"/>
</dbReference>
<organism evidence="2 3">
    <name type="scientific">Paracoccidioides lutzii (strain ATCC MYA-826 / Pb01)</name>
    <name type="common">Paracoccidioides brasiliensis</name>
    <dbReference type="NCBI Taxonomy" id="502779"/>
    <lineage>
        <taxon>Eukaryota</taxon>
        <taxon>Fungi</taxon>
        <taxon>Dikarya</taxon>
        <taxon>Ascomycota</taxon>
        <taxon>Pezizomycotina</taxon>
        <taxon>Eurotiomycetes</taxon>
        <taxon>Eurotiomycetidae</taxon>
        <taxon>Onygenales</taxon>
        <taxon>Ajellomycetaceae</taxon>
        <taxon>Paracoccidioides</taxon>
    </lineage>
</organism>
<dbReference type="RefSeq" id="XP_002790056.2">
    <property type="nucleotide sequence ID" value="XM_002790010.2"/>
</dbReference>
<protein>
    <submittedName>
        <fullName evidence="2">Uncharacterized protein</fullName>
    </submittedName>
</protein>
<dbReference type="OrthoDB" id="5418867at2759"/>
<proteinExistence type="predicted"/>
<gene>
    <name evidence="2" type="ORF">PAAG_08123</name>
</gene>
<dbReference type="OMA" id="AYMGLEC"/>
<feature type="compositionally biased region" description="Polar residues" evidence="1">
    <location>
        <begin position="58"/>
        <end position="92"/>
    </location>
</feature>
<feature type="compositionally biased region" description="Basic and acidic residues" evidence="1">
    <location>
        <begin position="119"/>
        <end position="129"/>
    </location>
</feature>